<dbReference type="InterPro" id="IPR003442">
    <property type="entry name" value="T6A_TsaE"/>
</dbReference>
<evidence type="ECO:0000256" key="10">
    <source>
        <dbReference type="ARBA" id="ARBA00032441"/>
    </source>
</evidence>
<evidence type="ECO:0000256" key="2">
    <source>
        <dbReference type="ARBA" id="ARBA00007599"/>
    </source>
</evidence>
<sequence length="156" mass="17617">MGRYRRISHSSQDTVLLGALLGEVLSPGVVLLLFGDYGAGKTEFVRGVVSGYLGDAVAEEVASPSFSMLHVYGNQSRRFFHYDLYRIDKENQGYIFQDTEENDVLCIEWADRIPVPQFREVINIYITVLPSFEREITIKGPQLLFSAISSYANILE</sequence>
<keyword evidence="4" id="KW-0963">Cytoplasm</keyword>
<keyword evidence="8" id="KW-0067">ATP-binding</keyword>
<organism evidence="11 12">
    <name type="scientific">Chlamydia serpentis</name>
    <dbReference type="NCBI Taxonomy" id="1967782"/>
    <lineage>
        <taxon>Bacteria</taxon>
        <taxon>Pseudomonadati</taxon>
        <taxon>Chlamydiota</taxon>
        <taxon>Chlamydiia</taxon>
        <taxon>Chlamydiales</taxon>
        <taxon>Chlamydiaceae</taxon>
        <taxon>Chlamydia/Chlamydophila group</taxon>
        <taxon>Chlamydia</taxon>
    </lineage>
</organism>
<dbReference type="GO" id="GO:0005524">
    <property type="term" value="F:ATP binding"/>
    <property type="evidence" value="ECO:0007669"/>
    <property type="project" value="UniProtKB-KW"/>
</dbReference>
<dbReference type="GO" id="GO:0046872">
    <property type="term" value="F:metal ion binding"/>
    <property type="evidence" value="ECO:0007669"/>
    <property type="project" value="UniProtKB-KW"/>
</dbReference>
<evidence type="ECO:0000256" key="3">
    <source>
        <dbReference type="ARBA" id="ARBA00019010"/>
    </source>
</evidence>
<evidence type="ECO:0000256" key="9">
    <source>
        <dbReference type="ARBA" id="ARBA00022842"/>
    </source>
</evidence>
<dbReference type="PANTHER" id="PTHR33540:SF2">
    <property type="entry name" value="TRNA THREONYLCARBAMOYLADENOSINE BIOSYNTHESIS PROTEIN TSAE"/>
    <property type="match status" value="1"/>
</dbReference>
<name>A0A2R8FBT9_9CHLA</name>
<dbReference type="RefSeq" id="WP_108896722.1">
    <property type="nucleotide sequence ID" value="NZ_LT993738.1"/>
</dbReference>
<comment type="similarity">
    <text evidence="2">Belongs to the TsaE family.</text>
</comment>
<comment type="subcellular location">
    <subcellularLocation>
        <location evidence="1">Cytoplasm</location>
    </subcellularLocation>
</comment>
<protein>
    <recommendedName>
        <fullName evidence="3">tRNA threonylcarbamoyladenosine biosynthesis protein TsaE</fullName>
    </recommendedName>
    <alternativeName>
        <fullName evidence="10">t(6)A37 threonylcarbamoyladenosine biosynthesis protein TsaE</fullName>
    </alternativeName>
</protein>
<evidence type="ECO:0000256" key="6">
    <source>
        <dbReference type="ARBA" id="ARBA00022723"/>
    </source>
</evidence>
<evidence type="ECO:0000256" key="7">
    <source>
        <dbReference type="ARBA" id="ARBA00022741"/>
    </source>
</evidence>
<accession>A0A2R8FBT9</accession>
<evidence type="ECO:0000256" key="4">
    <source>
        <dbReference type="ARBA" id="ARBA00022490"/>
    </source>
</evidence>
<evidence type="ECO:0000256" key="1">
    <source>
        <dbReference type="ARBA" id="ARBA00004496"/>
    </source>
</evidence>
<dbReference type="InterPro" id="IPR027417">
    <property type="entry name" value="P-loop_NTPase"/>
</dbReference>
<gene>
    <name evidence="11" type="primary">ydiB</name>
    <name evidence="11" type="ORF">C10C_0621</name>
</gene>
<keyword evidence="5" id="KW-0819">tRNA processing</keyword>
<dbReference type="PANTHER" id="PTHR33540">
    <property type="entry name" value="TRNA THREONYLCARBAMOYLADENOSINE BIOSYNTHESIS PROTEIN TSAE"/>
    <property type="match status" value="1"/>
</dbReference>
<dbReference type="Proteomes" id="UP000244926">
    <property type="component" value="Chromosome I"/>
</dbReference>
<proteinExistence type="inferred from homology"/>
<dbReference type="KEGG" id="csee:C10C_0621"/>
<keyword evidence="12" id="KW-1185">Reference proteome</keyword>
<dbReference type="SUPFAM" id="SSF52540">
    <property type="entry name" value="P-loop containing nucleoside triphosphate hydrolases"/>
    <property type="match status" value="1"/>
</dbReference>
<keyword evidence="7" id="KW-0547">Nucleotide-binding</keyword>
<dbReference type="NCBIfam" id="TIGR00150">
    <property type="entry name" value="T6A_YjeE"/>
    <property type="match status" value="1"/>
</dbReference>
<dbReference type="Gene3D" id="3.40.50.300">
    <property type="entry name" value="P-loop containing nucleotide triphosphate hydrolases"/>
    <property type="match status" value="1"/>
</dbReference>
<keyword evidence="9" id="KW-0460">Magnesium</keyword>
<evidence type="ECO:0000256" key="5">
    <source>
        <dbReference type="ARBA" id="ARBA00022694"/>
    </source>
</evidence>
<dbReference type="EMBL" id="LT993738">
    <property type="protein sequence ID" value="SPN73776.1"/>
    <property type="molecule type" value="Genomic_DNA"/>
</dbReference>
<evidence type="ECO:0000313" key="12">
    <source>
        <dbReference type="Proteomes" id="UP000244926"/>
    </source>
</evidence>
<reference evidence="12" key="1">
    <citation type="submission" date="2017-11" db="EMBL/GenBank/DDBJ databases">
        <authorList>
            <person name="Seth-Smith MB H."/>
        </authorList>
    </citation>
    <scope>NUCLEOTIDE SEQUENCE [LARGE SCALE GENOMIC DNA]</scope>
</reference>
<evidence type="ECO:0000256" key="8">
    <source>
        <dbReference type="ARBA" id="ARBA00022840"/>
    </source>
</evidence>
<evidence type="ECO:0000313" key="11">
    <source>
        <dbReference type="EMBL" id="SPN73776.1"/>
    </source>
</evidence>
<dbReference type="GO" id="GO:0002949">
    <property type="term" value="P:tRNA threonylcarbamoyladenosine modification"/>
    <property type="evidence" value="ECO:0007669"/>
    <property type="project" value="InterPro"/>
</dbReference>
<dbReference type="Pfam" id="PF02367">
    <property type="entry name" value="TsaE"/>
    <property type="match status" value="1"/>
</dbReference>
<dbReference type="OrthoDB" id="9815896at2"/>
<dbReference type="AlphaFoldDB" id="A0A2R8FBT9"/>
<dbReference type="GO" id="GO:0005737">
    <property type="term" value="C:cytoplasm"/>
    <property type="evidence" value="ECO:0007669"/>
    <property type="project" value="UniProtKB-SubCell"/>
</dbReference>
<keyword evidence="6" id="KW-0479">Metal-binding</keyword>